<keyword evidence="1" id="KW-0812">Transmembrane</keyword>
<dbReference type="EMBL" id="JAYMYQ010000003">
    <property type="protein sequence ID" value="KAK7344654.1"/>
    <property type="molecule type" value="Genomic_DNA"/>
</dbReference>
<dbReference type="AlphaFoldDB" id="A0AAN9LYX6"/>
<keyword evidence="4" id="KW-1185">Reference proteome</keyword>
<sequence>MFISHSKTCSCYDLSRCCYNFSFHINFMIATIYLDILSVNFLTPSTLRNLMCTVLDILSVNFLTLSLWLDMIETSQGFLPLKALDEELAKVIGLTEQSMEPTNELCMHGETLQELPEHAYKRYASSKGFASVIRNSKKGKDDEVRYMLLCCFRERLASSGVPNNVKTYSTSKIHCPSGISVSLQKDRPWVIQTIFHNHLHEVSLGKSRLFATNRIILMHVQRTADINDDVDVQLNKTFHSLVYTKGGYE</sequence>
<feature type="transmembrane region" description="Helical" evidence="1">
    <location>
        <begin position="23"/>
        <end position="43"/>
    </location>
</feature>
<dbReference type="PANTHER" id="PTHR46328:SF35">
    <property type="entry name" value="PROTEIN FAR1-RELATED SEQUENCE 5-LIKE"/>
    <property type="match status" value="1"/>
</dbReference>
<organism evidence="3 4">
    <name type="scientific">Canavalia gladiata</name>
    <name type="common">Sword bean</name>
    <name type="synonym">Dolichos gladiatus</name>
    <dbReference type="NCBI Taxonomy" id="3824"/>
    <lineage>
        <taxon>Eukaryota</taxon>
        <taxon>Viridiplantae</taxon>
        <taxon>Streptophyta</taxon>
        <taxon>Embryophyta</taxon>
        <taxon>Tracheophyta</taxon>
        <taxon>Spermatophyta</taxon>
        <taxon>Magnoliopsida</taxon>
        <taxon>eudicotyledons</taxon>
        <taxon>Gunneridae</taxon>
        <taxon>Pentapetalae</taxon>
        <taxon>rosids</taxon>
        <taxon>fabids</taxon>
        <taxon>Fabales</taxon>
        <taxon>Fabaceae</taxon>
        <taxon>Papilionoideae</taxon>
        <taxon>50 kb inversion clade</taxon>
        <taxon>NPAAA clade</taxon>
        <taxon>indigoferoid/millettioid clade</taxon>
        <taxon>Phaseoleae</taxon>
        <taxon>Canavalia</taxon>
    </lineage>
</organism>
<dbReference type="Pfam" id="PF03101">
    <property type="entry name" value="FAR1"/>
    <property type="match status" value="1"/>
</dbReference>
<reference evidence="3 4" key="1">
    <citation type="submission" date="2024-01" db="EMBL/GenBank/DDBJ databases">
        <title>The genomes of 5 underutilized Papilionoideae crops provide insights into root nodulation and disease resistanc.</title>
        <authorList>
            <person name="Jiang F."/>
        </authorList>
    </citation>
    <scope>NUCLEOTIDE SEQUENCE [LARGE SCALE GENOMIC DNA]</scope>
    <source>
        <strain evidence="3">LVBAO_FW01</strain>
        <tissue evidence="3">Leaves</tissue>
    </source>
</reference>
<comment type="caution">
    <text evidence="3">The sequence shown here is derived from an EMBL/GenBank/DDBJ whole genome shotgun (WGS) entry which is preliminary data.</text>
</comment>
<dbReference type="PANTHER" id="PTHR46328">
    <property type="entry name" value="FAR-RED IMPAIRED RESPONSIVE (FAR1) FAMILY PROTEIN-RELATED"/>
    <property type="match status" value="1"/>
</dbReference>
<evidence type="ECO:0000313" key="4">
    <source>
        <dbReference type="Proteomes" id="UP001367508"/>
    </source>
</evidence>
<keyword evidence="1" id="KW-0472">Membrane</keyword>
<evidence type="ECO:0000256" key="1">
    <source>
        <dbReference type="SAM" id="Phobius"/>
    </source>
</evidence>
<name>A0AAN9LYX6_CANGL</name>
<evidence type="ECO:0000259" key="2">
    <source>
        <dbReference type="Pfam" id="PF03101"/>
    </source>
</evidence>
<proteinExistence type="predicted"/>
<feature type="domain" description="FAR1" evidence="2">
    <location>
        <begin position="120"/>
        <end position="202"/>
    </location>
</feature>
<dbReference type="InterPro" id="IPR004330">
    <property type="entry name" value="FAR1_DNA_bnd_dom"/>
</dbReference>
<dbReference type="Proteomes" id="UP001367508">
    <property type="component" value="Unassembled WGS sequence"/>
</dbReference>
<keyword evidence="1" id="KW-1133">Transmembrane helix</keyword>
<protein>
    <recommendedName>
        <fullName evidence="2">FAR1 domain-containing protein</fullName>
    </recommendedName>
</protein>
<evidence type="ECO:0000313" key="3">
    <source>
        <dbReference type="EMBL" id="KAK7344654.1"/>
    </source>
</evidence>
<accession>A0AAN9LYX6</accession>
<gene>
    <name evidence="3" type="ORF">VNO77_14536</name>
</gene>